<keyword evidence="3" id="KW-1185">Reference proteome</keyword>
<accession>A0ABT4M982</accession>
<reference evidence="2" key="1">
    <citation type="submission" date="2022-12" db="EMBL/GenBank/DDBJ databases">
        <authorList>
            <person name="Krivoruchko A.V."/>
            <person name="Elkin A."/>
        </authorList>
    </citation>
    <scope>NUCLEOTIDE SEQUENCE</scope>
    <source>
        <strain evidence="2">IEGM 1391</strain>
    </source>
</reference>
<organism evidence="2 3">
    <name type="scientific">Rhodococcus ruber</name>
    <dbReference type="NCBI Taxonomy" id="1830"/>
    <lineage>
        <taxon>Bacteria</taxon>
        <taxon>Bacillati</taxon>
        <taxon>Actinomycetota</taxon>
        <taxon>Actinomycetes</taxon>
        <taxon>Mycobacteriales</taxon>
        <taxon>Nocardiaceae</taxon>
        <taxon>Rhodococcus</taxon>
    </lineage>
</organism>
<comment type="caution">
    <text evidence="2">The sequence shown here is derived from an EMBL/GenBank/DDBJ whole genome shotgun (WGS) entry which is preliminary data.</text>
</comment>
<keyword evidence="1" id="KW-0175">Coiled coil</keyword>
<sequence length="150" mass="17029">MIDVEVGRTPTGNRSFPIAFKVEFIRQWDDCTEWGAKTALLREYNLPKSTVKSWLRSRDNGTLTAAMVKAADKSRFKMENRERAELARLRTENDQLEKKVTQSEAVQEILGKAYELLEGMTTSSDEGPDIPVSLMSATEYASWLHRKGLS</sequence>
<dbReference type="InterPro" id="IPR009057">
    <property type="entry name" value="Homeodomain-like_sf"/>
</dbReference>
<evidence type="ECO:0000313" key="3">
    <source>
        <dbReference type="Proteomes" id="UP001081071"/>
    </source>
</evidence>
<feature type="coiled-coil region" evidence="1">
    <location>
        <begin position="79"/>
        <end position="106"/>
    </location>
</feature>
<dbReference type="EMBL" id="JAPWIJ010000001">
    <property type="protein sequence ID" value="MCZ4517135.1"/>
    <property type="molecule type" value="Genomic_DNA"/>
</dbReference>
<dbReference type="RefSeq" id="WP_269601745.1">
    <property type="nucleotide sequence ID" value="NZ_JAPWIJ010000001.1"/>
</dbReference>
<evidence type="ECO:0000313" key="2">
    <source>
        <dbReference type="EMBL" id="MCZ4517135.1"/>
    </source>
</evidence>
<dbReference type="Proteomes" id="UP001081071">
    <property type="component" value="Unassembled WGS sequence"/>
</dbReference>
<evidence type="ECO:0008006" key="4">
    <source>
        <dbReference type="Google" id="ProtNLM"/>
    </source>
</evidence>
<name>A0ABT4M982_9NOCA</name>
<protein>
    <recommendedName>
        <fullName evidence="4">Transposase</fullName>
    </recommendedName>
</protein>
<proteinExistence type="predicted"/>
<gene>
    <name evidence="2" type="ORF">O4220_01310</name>
</gene>
<dbReference type="SUPFAM" id="SSF46689">
    <property type="entry name" value="Homeodomain-like"/>
    <property type="match status" value="1"/>
</dbReference>
<evidence type="ECO:0000256" key="1">
    <source>
        <dbReference type="SAM" id="Coils"/>
    </source>
</evidence>